<feature type="domain" description="DUF5667" evidence="3">
    <location>
        <begin position="69"/>
        <end position="165"/>
    </location>
</feature>
<organism evidence="4 5">
    <name type="scientific">Candidatus Magasanikbacteria bacterium CG10_big_fil_rev_8_21_14_0_10_40_10</name>
    <dbReference type="NCBI Taxonomy" id="1974648"/>
    <lineage>
        <taxon>Bacteria</taxon>
        <taxon>Candidatus Magasanikiibacteriota</taxon>
    </lineage>
</organism>
<dbReference type="AlphaFoldDB" id="A0A2M6W3K6"/>
<sequence length="173" mass="19457">MKLLAKSFIVSLAVGLLLGTGQVWAQTTTVVSNDLTVVSGAEVVVDTSTLKATKVNQMPTQWGLWWVGAKEKLSLLFTLDPVKKAEKRLLFAQERLKYAEYISANATDAKRQEWAQKMVEKADQYMEKVEAGKEKWSNNSEAVKNQLRQNTNANQIQMQKVKAQIKQRAEGKK</sequence>
<evidence type="ECO:0000313" key="4">
    <source>
        <dbReference type="EMBL" id="PIT87367.1"/>
    </source>
</evidence>
<proteinExistence type="predicted"/>
<dbReference type="Proteomes" id="UP000231183">
    <property type="component" value="Unassembled WGS sequence"/>
</dbReference>
<feature type="region of interest" description="Disordered" evidence="1">
    <location>
        <begin position="131"/>
        <end position="173"/>
    </location>
</feature>
<evidence type="ECO:0000313" key="5">
    <source>
        <dbReference type="Proteomes" id="UP000231183"/>
    </source>
</evidence>
<evidence type="ECO:0000259" key="3">
    <source>
        <dbReference type="Pfam" id="PF18915"/>
    </source>
</evidence>
<feature type="compositionally biased region" description="Polar residues" evidence="1">
    <location>
        <begin position="137"/>
        <end position="158"/>
    </location>
</feature>
<gene>
    <name evidence="4" type="ORF">COU31_03390</name>
</gene>
<protein>
    <recommendedName>
        <fullName evidence="3">DUF5667 domain-containing protein</fullName>
    </recommendedName>
</protein>
<keyword evidence="2" id="KW-0732">Signal</keyword>
<reference evidence="5" key="1">
    <citation type="submission" date="2017-09" db="EMBL/GenBank/DDBJ databases">
        <title>Depth-based differentiation of microbial function through sediment-hosted aquifers and enrichment of novel symbionts in the deep terrestrial subsurface.</title>
        <authorList>
            <person name="Probst A.J."/>
            <person name="Ladd B."/>
            <person name="Jarett J.K."/>
            <person name="Geller-Mcgrath D.E."/>
            <person name="Sieber C.M.K."/>
            <person name="Emerson J.B."/>
            <person name="Anantharaman K."/>
            <person name="Thomas B.C."/>
            <person name="Malmstrom R."/>
            <person name="Stieglmeier M."/>
            <person name="Klingl A."/>
            <person name="Woyke T."/>
            <person name="Ryan C.M."/>
            <person name="Banfield J.F."/>
        </authorList>
    </citation>
    <scope>NUCLEOTIDE SEQUENCE [LARGE SCALE GENOMIC DNA]</scope>
</reference>
<feature type="chain" id="PRO_5014656553" description="DUF5667 domain-containing protein" evidence="2">
    <location>
        <begin position="26"/>
        <end position="173"/>
    </location>
</feature>
<evidence type="ECO:0000256" key="1">
    <source>
        <dbReference type="SAM" id="MobiDB-lite"/>
    </source>
</evidence>
<dbReference type="EMBL" id="PFBX01000035">
    <property type="protein sequence ID" value="PIT87367.1"/>
    <property type="molecule type" value="Genomic_DNA"/>
</dbReference>
<name>A0A2M6W3K6_9BACT</name>
<accession>A0A2M6W3K6</accession>
<comment type="caution">
    <text evidence="4">The sequence shown here is derived from an EMBL/GenBank/DDBJ whole genome shotgun (WGS) entry which is preliminary data.</text>
</comment>
<dbReference type="Pfam" id="PF18915">
    <property type="entry name" value="DUF5667"/>
    <property type="match status" value="1"/>
</dbReference>
<evidence type="ECO:0000256" key="2">
    <source>
        <dbReference type="SAM" id="SignalP"/>
    </source>
</evidence>
<feature type="signal peptide" evidence="2">
    <location>
        <begin position="1"/>
        <end position="25"/>
    </location>
</feature>
<dbReference type="InterPro" id="IPR043725">
    <property type="entry name" value="DUF5667"/>
</dbReference>